<dbReference type="Proteomes" id="UP000294887">
    <property type="component" value="Unassembled WGS sequence"/>
</dbReference>
<protein>
    <recommendedName>
        <fullName evidence="8">Fe2OG dioxygenase domain-containing protein</fullName>
    </recommendedName>
</protein>
<keyword evidence="7" id="KW-0408">Iron</keyword>
<accession>A0A4R1F4M6</accession>
<dbReference type="RefSeq" id="WP_131905801.1">
    <property type="nucleotide sequence ID" value="NZ_BAAAFU010000004.1"/>
</dbReference>
<evidence type="ECO:0000256" key="3">
    <source>
        <dbReference type="ARBA" id="ARBA00022729"/>
    </source>
</evidence>
<name>A0A4R1F4M6_9GAMM</name>
<dbReference type="InterPro" id="IPR005123">
    <property type="entry name" value="Oxoglu/Fe-dep_dioxygenase_dom"/>
</dbReference>
<dbReference type="InterPro" id="IPR006620">
    <property type="entry name" value="Pro_4_hyd_alph"/>
</dbReference>
<evidence type="ECO:0000256" key="6">
    <source>
        <dbReference type="ARBA" id="ARBA00023002"/>
    </source>
</evidence>
<proteinExistence type="predicted"/>
<dbReference type="Gene3D" id="2.60.120.620">
    <property type="entry name" value="q2cbj1_9rhob like domain"/>
    <property type="match status" value="1"/>
</dbReference>
<reference evidence="9 10" key="1">
    <citation type="submission" date="2019-03" db="EMBL/GenBank/DDBJ databases">
        <title>Genomic Encyclopedia of Type Strains, Phase IV (KMG-IV): sequencing the most valuable type-strain genomes for metagenomic binning, comparative biology and taxonomic classification.</title>
        <authorList>
            <person name="Goeker M."/>
        </authorList>
    </citation>
    <scope>NUCLEOTIDE SEQUENCE [LARGE SCALE GENOMIC DNA]</scope>
    <source>
        <strain evidence="9 10">DSM 24830</strain>
    </source>
</reference>
<dbReference type="EMBL" id="SMFQ01000003">
    <property type="protein sequence ID" value="TCJ87534.1"/>
    <property type="molecule type" value="Genomic_DNA"/>
</dbReference>
<sequence length="303" mass="34737">MSLNQLQYARDLDLPSREAMLQRAPSVQQFWDNNTDVLSNAWKEWEDNNTDNLFTLDSSLIDKNLREAVMQAWENPSKELAVKDLLKEVAPDVFQFQFFDPERLADLRGYLESVWDAQIPLRPPYGIVLNRRGAMLDKRSEGYLGAPSFQAFYREILDTYMRPISRLLFPEVMGYDTQTFGFSIHYQPNTDNSIRPHTDASAVTMNINMNLPDEAFSGSELDFFNPTTHQTKRLSFKPGIAMLHRGNVAHAAQPITSGERTNMVLWLFGDHGRLPQQGGERVAISAQERWTIPTDPQDDYAPF</sequence>
<evidence type="ECO:0000256" key="1">
    <source>
        <dbReference type="ARBA" id="ARBA00001961"/>
    </source>
</evidence>
<dbReference type="Pfam" id="PF03171">
    <property type="entry name" value="2OG-FeII_Oxy"/>
    <property type="match status" value="1"/>
</dbReference>
<gene>
    <name evidence="9" type="ORF">EV695_2045</name>
</gene>
<keyword evidence="10" id="KW-1185">Reference proteome</keyword>
<evidence type="ECO:0000259" key="8">
    <source>
        <dbReference type="PROSITE" id="PS51471"/>
    </source>
</evidence>
<keyword evidence="5" id="KW-0223">Dioxygenase</keyword>
<evidence type="ECO:0000256" key="5">
    <source>
        <dbReference type="ARBA" id="ARBA00022964"/>
    </source>
</evidence>
<dbReference type="AlphaFoldDB" id="A0A4R1F4M6"/>
<evidence type="ECO:0000256" key="7">
    <source>
        <dbReference type="ARBA" id="ARBA00023004"/>
    </source>
</evidence>
<keyword evidence="4" id="KW-0847">Vitamin C</keyword>
<evidence type="ECO:0000256" key="4">
    <source>
        <dbReference type="ARBA" id="ARBA00022896"/>
    </source>
</evidence>
<dbReference type="OrthoDB" id="255432at2"/>
<dbReference type="InterPro" id="IPR044861">
    <property type="entry name" value="IPNS-like_FE2OG_OXY"/>
</dbReference>
<comment type="cofactor">
    <cofactor evidence="1">
        <name>L-ascorbate</name>
        <dbReference type="ChEBI" id="CHEBI:38290"/>
    </cofactor>
</comment>
<keyword evidence="6" id="KW-0560">Oxidoreductase</keyword>
<dbReference type="GO" id="GO:0005506">
    <property type="term" value="F:iron ion binding"/>
    <property type="evidence" value="ECO:0007669"/>
    <property type="project" value="InterPro"/>
</dbReference>
<dbReference type="PANTHER" id="PTHR24014:SF4">
    <property type="entry name" value="2-OXOGLUTARATE AND IRON-DEPENDENT OXYGENASE DOMAIN-CONTAINING PROTEIN 2"/>
    <property type="match status" value="1"/>
</dbReference>
<feature type="domain" description="Fe2OG dioxygenase" evidence="8">
    <location>
        <begin position="176"/>
        <end position="269"/>
    </location>
</feature>
<organism evidence="9 10">
    <name type="scientific">Cocleimonas flava</name>
    <dbReference type="NCBI Taxonomy" id="634765"/>
    <lineage>
        <taxon>Bacteria</taxon>
        <taxon>Pseudomonadati</taxon>
        <taxon>Pseudomonadota</taxon>
        <taxon>Gammaproteobacteria</taxon>
        <taxon>Thiotrichales</taxon>
        <taxon>Thiotrichaceae</taxon>
        <taxon>Cocleimonas</taxon>
    </lineage>
</organism>
<dbReference type="PROSITE" id="PS51471">
    <property type="entry name" value="FE2OG_OXY"/>
    <property type="match status" value="1"/>
</dbReference>
<comment type="caution">
    <text evidence="9">The sequence shown here is derived from an EMBL/GenBank/DDBJ whole genome shotgun (WGS) entry which is preliminary data.</text>
</comment>
<dbReference type="GO" id="GO:0031418">
    <property type="term" value="F:L-ascorbic acid binding"/>
    <property type="evidence" value="ECO:0007669"/>
    <property type="project" value="UniProtKB-KW"/>
</dbReference>
<evidence type="ECO:0000313" key="10">
    <source>
        <dbReference type="Proteomes" id="UP000294887"/>
    </source>
</evidence>
<keyword evidence="2" id="KW-0479">Metal-binding</keyword>
<dbReference type="PANTHER" id="PTHR24014">
    <property type="entry name" value="2-OXOGLUTARATE AND IRON-DEPENDENT OXYGENASE DOMAIN-CONTAINING PROTEIN 2"/>
    <property type="match status" value="1"/>
</dbReference>
<dbReference type="GO" id="GO:0016705">
    <property type="term" value="F:oxidoreductase activity, acting on paired donors, with incorporation or reduction of molecular oxygen"/>
    <property type="evidence" value="ECO:0007669"/>
    <property type="project" value="InterPro"/>
</dbReference>
<evidence type="ECO:0000313" key="9">
    <source>
        <dbReference type="EMBL" id="TCJ87534.1"/>
    </source>
</evidence>
<dbReference type="GO" id="GO:0051213">
    <property type="term" value="F:dioxygenase activity"/>
    <property type="evidence" value="ECO:0007669"/>
    <property type="project" value="UniProtKB-KW"/>
</dbReference>
<dbReference type="SUPFAM" id="SSF51197">
    <property type="entry name" value="Clavaminate synthase-like"/>
    <property type="match status" value="1"/>
</dbReference>
<keyword evidence="3" id="KW-0732">Signal</keyword>
<evidence type="ECO:0000256" key="2">
    <source>
        <dbReference type="ARBA" id="ARBA00022723"/>
    </source>
</evidence>
<dbReference type="SMART" id="SM00702">
    <property type="entry name" value="P4Hc"/>
    <property type="match status" value="1"/>
</dbReference>